<dbReference type="EMBL" id="ML002513">
    <property type="protein sequence ID" value="RKP37293.1"/>
    <property type="molecule type" value="Genomic_DNA"/>
</dbReference>
<sequence>AEYGKAVKVIGQGTGGTVRLLEEYAHQSVYAVKEFRARDPRESEREYYKKITSEYCIGSSIHHENIVETLDIIFEEGHVYEIMEYCPYDLFNVVATGKMTPDECICCFVQIVHGVNYLHSLGIAHRDLKLENCMLNFDGIVKLIDFGCAIVFKTPFESEAHEVTGYTGSDPYIAPELHVKRPYDPRASDIWSLGIVLFSLVLSKFPWKVARRDNADYSSYANNHNRRTSKAITAFPIVEGQPLLAAMLHPDVKKRATMEDILNDPWFKSIDYCKPNCLSTQHVHHL</sequence>
<comment type="similarity">
    <text evidence="7">Belongs to the protein kinase superfamily.</text>
</comment>
<feature type="binding site" evidence="6">
    <location>
        <position position="33"/>
    </location>
    <ligand>
        <name>ATP</name>
        <dbReference type="ChEBI" id="CHEBI:30616"/>
    </ligand>
</feature>
<accession>A0A4P9ZUR0</accession>
<dbReference type="InterPro" id="IPR017441">
    <property type="entry name" value="Protein_kinase_ATP_BS"/>
</dbReference>
<dbReference type="GO" id="GO:0005524">
    <property type="term" value="F:ATP binding"/>
    <property type="evidence" value="ECO:0007669"/>
    <property type="project" value="UniProtKB-UniRule"/>
</dbReference>
<feature type="non-terminal residue" evidence="9">
    <location>
        <position position="286"/>
    </location>
</feature>
<keyword evidence="1 7" id="KW-0723">Serine/threonine-protein kinase</keyword>
<evidence type="ECO:0000313" key="10">
    <source>
        <dbReference type="Proteomes" id="UP000268162"/>
    </source>
</evidence>
<dbReference type="Proteomes" id="UP000268162">
    <property type="component" value="Unassembled WGS sequence"/>
</dbReference>
<keyword evidence="4 9" id="KW-0418">Kinase</keyword>
<name>A0A4P9ZUR0_9FUNG</name>
<evidence type="ECO:0000256" key="4">
    <source>
        <dbReference type="ARBA" id="ARBA00022777"/>
    </source>
</evidence>
<evidence type="ECO:0000256" key="5">
    <source>
        <dbReference type="ARBA" id="ARBA00022840"/>
    </source>
</evidence>
<dbReference type="Pfam" id="PF00069">
    <property type="entry name" value="Pkinase"/>
    <property type="match status" value="1"/>
</dbReference>
<gene>
    <name evidence="9" type="ORF">BJ085DRAFT_6449</name>
</gene>
<dbReference type="GO" id="GO:0005634">
    <property type="term" value="C:nucleus"/>
    <property type="evidence" value="ECO:0007669"/>
    <property type="project" value="TreeGrafter"/>
</dbReference>
<dbReference type="PROSITE" id="PS50011">
    <property type="entry name" value="PROTEIN_KINASE_DOM"/>
    <property type="match status" value="1"/>
</dbReference>
<dbReference type="PROSITE" id="PS00108">
    <property type="entry name" value="PROTEIN_KINASE_ST"/>
    <property type="match status" value="1"/>
</dbReference>
<evidence type="ECO:0000256" key="7">
    <source>
        <dbReference type="RuleBase" id="RU000304"/>
    </source>
</evidence>
<dbReference type="STRING" id="215637.A0A4P9ZUR0"/>
<protein>
    <submittedName>
        <fullName evidence="9">Kinase-like domain-containing protein</fullName>
    </submittedName>
</protein>
<dbReference type="PANTHER" id="PTHR24345">
    <property type="entry name" value="SERINE/THREONINE-PROTEIN KINASE PLK"/>
    <property type="match status" value="1"/>
</dbReference>
<dbReference type="Gene3D" id="1.10.510.10">
    <property type="entry name" value="Transferase(Phosphotransferase) domain 1"/>
    <property type="match status" value="1"/>
</dbReference>
<dbReference type="InterPro" id="IPR008271">
    <property type="entry name" value="Ser/Thr_kinase_AS"/>
</dbReference>
<dbReference type="AlphaFoldDB" id="A0A4P9ZUR0"/>
<keyword evidence="10" id="KW-1185">Reference proteome</keyword>
<keyword evidence="2" id="KW-0808">Transferase</keyword>
<keyword evidence="5 6" id="KW-0067">ATP-binding</keyword>
<dbReference type="InterPro" id="IPR011009">
    <property type="entry name" value="Kinase-like_dom_sf"/>
</dbReference>
<dbReference type="SUPFAM" id="SSF56112">
    <property type="entry name" value="Protein kinase-like (PK-like)"/>
    <property type="match status" value="1"/>
</dbReference>
<evidence type="ECO:0000259" key="8">
    <source>
        <dbReference type="PROSITE" id="PS50011"/>
    </source>
</evidence>
<evidence type="ECO:0000256" key="1">
    <source>
        <dbReference type="ARBA" id="ARBA00022527"/>
    </source>
</evidence>
<dbReference type="PANTHER" id="PTHR24345:SF0">
    <property type="entry name" value="CELL CYCLE SERINE_THREONINE-PROTEIN KINASE CDC5_MSD2"/>
    <property type="match status" value="1"/>
</dbReference>
<evidence type="ECO:0000256" key="3">
    <source>
        <dbReference type="ARBA" id="ARBA00022741"/>
    </source>
</evidence>
<dbReference type="SMART" id="SM00220">
    <property type="entry name" value="S_TKc"/>
    <property type="match status" value="1"/>
</dbReference>
<dbReference type="InterPro" id="IPR000719">
    <property type="entry name" value="Prot_kinase_dom"/>
</dbReference>
<feature type="domain" description="Protein kinase" evidence="8">
    <location>
        <begin position="4"/>
        <end position="267"/>
    </location>
</feature>
<evidence type="ECO:0000313" key="9">
    <source>
        <dbReference type="EMBL" id="RKP37293.1"/>
    </source>
</evidence>
<dbReference type="PROSITE" id="PS00107">
    <property type="entry name" value="PROTEIN_KINASE_ATP"/>
    <property type="match status" value="1"/>
</dbReference>
<keyword evidence="3 6" id="KW-0547">Nucleotide-binding</keyword>
<feature type="non-terminal residue" evidence="9">
    <location>
        <position position="1"/>
    </location>
</feature>
<dbReference type="GO" id="GO:0004674">
    <property type="term" value="F:protein serine/threonine kinase activity"/>
    <property type="evidence" value="ECO:0007669"/>
    <property type="project" value="UniProtKB-KW"/>
</dbReference>
<evidence type="ECO:0000256" key="2">
    <source>
        <dbReference type="ARBA" id="ARBA00022679"/>
    </source>
</evidence>
<reference evidence="10" key="1">
    <citation type="journal article" date="2018" name="Nat. Microbiol.">
        <title>Leveraging single-cell genomics to expand the fungal tree of life.</title>
        <authorList>
            <person name="Ahrendt S.R."/>
            <person name="Quandt C.A."/>
            <person name="Ciobanu D."/>
            <person name="Clum A."/>
            <person name="Salamov A."/>
            <person name="Andreopoulos B."/>
            <person name="Cheng J.F."/>
            <person name="Woyke T."/>
            <person name="Pelin A."/>
            <person name="Henrissat B."/>
            <person name="Reynolds N.K."/>
            <person name="Benny G.L."/>
            <person name="Smith M.E."/>
            <person name="James T.Y."/>
            <person name="Grigoriev I.V."/>
        </authorList>
    </citation>
    <scope>NUCLEOTIDE SEQUENCE [LARGE SCALE GENOMIC DNA]</scope>
    <source>
        <strain evidence="10">RSA 468</strain>
    </source>
</reference>
<organism evidence="9 10">
    <name type="scientific">Dimargaris cristalligena</name>
    <dbReference type="NCBI Taxonomy" id="215637"/>
    <lineage>
        <taxon>Eukaryota</taxon>
        <taxon>Fungi</taxon>
        <taxon>Fungi incertae sedis</taxon>
        <taxon>Zoopagomycota</taxon>
        <taxon>Kickxellomycotina</taxon>
        <taxon>Dimargaritomycetes</taxon>
        <taxon>Dimargaritales</taxon>
        <taxon>Dimargaritaceae</taxon>
        <taxon>Dimargaris</taxon>
    </lineage>
</organism>
<evidence type="ECO:0000256" key="6">
    <source>
        <dbReference type="PROSITE-ProRule" id="PRU10141"/>
    </source>
</evidence>
<proteinExistence type="inferred from homology"/>